<dbReference type="Proteomes" id="UP001238603">
    <property type="component" value="Unassembled WGS sequence"/>
</dbReference>
<gene>
    <name evidence="1" type="ORF">QRD43_20860</name>
</gene>
<organism evidence="1 2">
    <name type="scientific">Roseateles subflavus</name>
    <dbReference type="NCBI Taxonomy" id="3053353"/>
    <lineage>
        <taxon>Bacteria</taxon>
        <taxon>Pseudomonadati</taxon>
        <taxon>Pseudomonadota</taxon>
        <taxon>Betaproteobacteria</taxon>
        <taxon>Burkholderiales</taxon>
        <taxon>Sphaerotilaceae</taxon>
        <taxon>Roseateles</taxon>
    </lineage>
</organism>
<sequence length="155" mass="17067">MPISAVALTALLNEHPAARSTLKHLVIVEQTLKLAKVDPFSYIPAQVLSHALRQLERLGGGQHLSGELGLLHLQMRRKAQEHEMRAQAFAEQRSAADGQESEDLCSISKKDGSNLPFAPASNLMADLFPADTGHPLQARDFADTQPLEVLTDWRR</sequence>
<reference evidence="1 2" key="1">
    <citation type="submission" date="2023-06" db="EMBL/GenBank/DDBJ databases">
        <title>Pelomonas sp. APW6 16S ribosomal RNA gene genome sequencing and assembly.</title>
        <authorList>
            <person name="Woo H."/>
        </authorList>
    </citation>
    <scope>NUCLEOTIDE SEQUENCE [LARGE SCALE GENOMIC DNA]</scope>
    <source>
        <strain evidence="1 2">APW6</strain>
    </source>
</reference>
<keyword evidence="2" id="KW-1185">Reference proteome</keyword>
<comment type="caution">
    <text evidence="1">The sequence shown here is derived from an EMBL/GenBank/DDBJ whole genome shotgun (WGS) entry which is preliminary data.</text>
</comment>
<evidence type="ECO:0000313" key="2">
    <source>
        <dbReference type="Proteomes" id="UP001238603"/>
    </source>
</evidence>
<dbReference type="RefSeq" id="WP_285984441.1">
    <property type="nucleotide sequence ID" value="NZ_JASVDS010000008.1"/>
</dbReference>
<protein>
    <submittedName>
        <fullName evidence="1">Uncharacterized protein</fullName>
    </submittedName>
</protein>
<proteinExistence type="predicted"/>
<dbReference type="EMBL" id="JASVDS010000008">
    <property type="protein sequence ID" value="MDL5034366.1"/>
    <property type="molecule type" value="Genomic_DNA"/>
</dbReference>
<evidence type="ECO:0000313" key="1">
    <source>
        <dbReference type="EMBL" id="MDL5034366.1"/>
    </source>
</evidence>
<name>A0ABT7LNB1_9BURK</name>
<accession>A0ABT7LNB1</accession>